<keyword evidence="6 7" id="KW-0472">Membrane</keyword>
<protein>
    <submittedName>
        <fullName evidence="9">Peptide ABC transporter permease</fullName>
    </submittedName>
</protein>
<feature type="transmembrane region" description="Helical" evidence="7">
    <location>
        <begin position="248"/>
        <end position="268"/>
    </location>
</feature>
<comment type="caution">
    <text evidence="9">The sequence shown here is derived from an EMBL/GenBank/DDBJ whole genome shotgun (WGS) entry which is preliminary data.</text>
</comment>
<accession>A0A3D2XAD3</accession>
<dbReference type="PANTHER" id="PTHR30465">
    <property type="entry name" value="INNER MEMBRANE ABC TRANSPORTER"/>
    <property type="match status" value="1"/>
</dbReference>
<comment type="similarity">
    <text evidence="7">Belongs to the binding-protein-dependent transport system permease family.</text>
</comment>
<evidence type="ECO:0000256" key="4">
    <source>
        <dbReference type="ARBA" id="ARBA00022692"/>
    </source>
</evidence>
<gene>
    <name evidence="9" type="ORF">DHW61_16275</name>
</gene>
<feature type="transmembrane region" description="Helical" evidence="7">
    <location>
        <begin position="102"/>
        <end position="122"/>
    </location>
</feature>
<evidence type="ECO:0000256" key="1">
    <source>
        <dbReference type="ARBA" id="ARBA00004651"/>
    </source>
</evidence>
<dbReference type="Pfam" id="PF19300">
    <property type="entry name" value="BPD_transp_1_N"/>
    <property type="match status" value="1"/>
</dbReference>
<evidence type="ECO:0000256" key="7">
    <source>
        <dbReference type="RuleBase" id="RU363032"/>
    </source>
</evidence>
<dbReference type="Pfam" id="PF00528">
    <property type="entry name" value="BPD_transp_1"/>
    <property type="match status" value="1"/>
</dbReference>
<keyword evidence="2 7" id="KW-0813">Transport</keyword>
<evidence type="ECO:0000313" key="9">
    <source>
        <dbReference type="EMBL" id="HCL03936.1"/>
    </source>
</evidence>
<evidence type="ECO:0000259" key="8">
    <source>
        <dbReference type="PROSITE" id="PS50928"/>
    </source>
</evidence>
<name>A0A3D2XAD3_9FIRM</name>
<comment type="subcellular location">
    <subcellularLocation>
        <location evidence="1 7">Cell membrane</location>
        <topology evidence="1 7">Multi-pass membrane protein</topology>
    </subcellularLocation>
</comment>
<dbReference type="InterPro" id="IPR000515">
    <property type="entry name" value="MetI-like"/>
</dbReference>
<dbReference type="PROSITE" id="PS50928">
    <property type="entry name" value="ABC_TM1"/>
    <property type="match status" value="1"/>
</dbReference>
<dbReference type="GO" id="GO:0005886">
    <property type="term" value="C:plasma membrane"/>
    <property type="evidence" value="ECO:0007669"/>
    <property type="project" value="UniProtKB-SubCell"/>
</dbReference>
<evidence type="ECO:0000256" key="6">
    <source>
        <dbReference type="ARBA" id="ARBA00023136"/>
    </source>
</evidence>
<proteinExistence type="inferred from homology"/>
<organism evidence="9 10">
    <name type="scientific">Lachnoclostridium phytofermentans</name>
    <dbReference type="NCBI Taxonomy" id="66219"/>
    <lineage>
        <taxon>Bacteria</taxon>
        <taxon>Bacillati</taxon>
        <taxon>Bacillota</taxon>
        <taxon>Clostridia</taxon>
        <taxon>Lachnospirales</taxon>
        <taxon>Lachnospiraceae</taxon>
    </lineage>
</organism>
<feature type="transmembrane region" description="Helical" evidence="7">
    <location>
        <begin position="274"/>
        <end position="300"/>
    </location>
</feature>
<reference evidence="9 10" key="1">
    <citation type="journal article" date="2018" name="Nat. Biotechnol.">
        <title>A standardized bacterial taxonomy based on genome phylogeny substantially revises the tree of life.</title>
        <authorList>
            <person name="Parks D.H."/>
            <person name="Chuvochina M."/>
            <person name="Waite D.W."/>
            <person name="Rinke C."/>
            <person name="Skarshewski A."/>
            <person name="Chaumeil P.A."/>
            <person name="Hugenholtz P."/>
        </authorList>
    </citation>
    <scope>NUCLEOTIDE SEQUENCE [LARGE SCALE GENOMIC DNA]</scope>
    <source>
        <strain evidence="9">UBA11728</strain>
    </source>
</reference>
<evidence type="ECO:0000256" key="2">
    <source>
        <dbReference type="ARBA" id="ARBA00022448"/>
    </source>
</evidence>
<feature type="transmembrane region" description="Helical" evidence="7">
    <location>
        <begin position="12"/>
        <end position="30"/>
    </location>
</feature>
<dbReference type="EMBL" id="DPVV01000533">
    <property type="protein sequence ID" value="HCL03936.1"/>
    <property type="molecule type" value="Genomic_DNA"/>
</dbReference>
<evidence type="ECO:0000256" key="5">
    <source>
        <dbReference type="ARBA" id="ARBA00022989"/>
    </source>
</evidence>
<keyword evidence="5 7" id="KW-1133">Transmembrane helix</keyword>
<dbReference type="InterPro" id="IPR045621">
    <property type="entry name" value="BPD_transp_1_N"/>
</dbReference>
<keyword evidence="4 7" id="KW-0812">Transmembrane</keyword>
<feature type="transmembrane region" description="Helical" evidence="7">
    <location>
        <begin position="134"/>
        <end position="154"/>
    </location>
</feature>
<keyword evidence="3" id="KW-1003">Cell membrane</keyword>
<feature type="domain" description="ABC transmembrane type-1" evidence="8">
    <location>
        <begin position="96"/>
        <end position="293"/>
    </location>
</feature>
<dbReference type="AlphaFoldDB" id="A0A3D2XAD3"/>
<dbReference type="PANTHER" id="PTHR30465:SF0">
    <property type="entry name" value="OLIGOPEPTIDE TRANSPORT SYSTEM PERMEASE PROTEIN APPB"/>
    <property type="match status" value="1"/>
</dbReference>
<dbReference type="CDD" id="cd06261">
    <property type="entry name" value="TM_PBP2"/>
    <property type="match status" value="1"/>
</dbReference>
<dbReference type="InterPro" id="IPR035906">
    <property type="entry name" value="MetI-like_sf"/>
</dbReference>
<feature type="transmembrane region" description="Helical" evidence="7">
    <location>
        <begin position="174"/>
        <end position="193"/>
    </location>
</feature>
<dbReference type="Proteomes" id="UP000262969">
    <property type="component" value="Unassembled WGS sequence"/>
</dbReference>
<sequence>MGNYLLRRFIRSVLTLLLVVFIVFSLLRLMPIEGYFPNYEKLSREQIEAGLMNMGLLDPLPVQFFRYVKSALHGDFGSSRTYMANVMVTDILKQKIPISMKFGLSSLFLALLISIPLSMAMASHKGKWIDRIGTLFLVILQAVPSAIYILLIQAIGTEKLHIKMLYQANDMTTWILPVISMSLGNIAFYTTWLRRYLIEEENKGYVILAKVKGVSSECILKKHMLKNAIVPMIQYLPNSIFNTMIGSIYVESLYSIPGMGGLLVQVIQKQDNTMVQAIVILFAVTGILGVLLGDILLCLIDPRVQLTSRGGV</sequence>
<dbReference type="GO" id="GO:0055085">
    <property type="term" value="P:transmembrane transport"/>
    <property type="evidence" value="ECO:0007669"/>
    <property type="project" value="InterPro"/>
</dbReference>
<evidence type="ECO:0000256" key="3">
    <source>
        <dbReference type="ARBA" id="ARBA00022475"/>
    </source>
</evidence>
<dbReference type="SUPFAM" id="SSF161098">
    <property type="entry name" value="MetI-like"/>
    <property type="match status" value="1"/>
</dbReference>
<evidence type="ECO:0000313" key="10">
    <source>
        <dbReference type="Proteomes" id="UP000262969"/>
    </source>
</evidence>
<dbReference type="Gene3D" id="1.10.3720.10">
    <property type="entry name" value="MetI-like"/>
    <property type="match status" value="1"/>
</dbReference>